<evidence type="ECO:0000259" key="1">
    <source>
        <dbReference type="PROSITE" id="PS50937"/>
    </source>
</evidence>
<reference evidence="3" key="1">
    <citation type="journal article" date="2019" name="Int. J. Syst. Evol. Microbiol.">
        <title>The Global Catalogue of Microorganisms (GCM) 10K type strain sequencing project: providing services to taxonomists for standard genome sequencing and annotation.</title>
        <authorList>
            <consortium name="The Broad Institute Genomics Platform"/>
            <consortium name="The Broad Institute Genome Sequencing Center for Infectious Disease"/>
            <person name="Wu L."/>
            <person name="Ma J."/>
        </authorList>
    </citation>
    <scope>NUCLEOTIDE SEQUENCE [LARGE SCALE GENOMIC DNA]</scope>
    <source>
        <strain evidence="3">JCM 9088</strain>
    </source>
</reference>
<dbReference type="Pfam" id="PF13411">
    <property type="entry name" value="MerR_1"/>
    <property type="match status" value="1"/>
</dbReference>
<dbReference type="PROSITE" id="PS50937">
    <property type="entry name" value="HTH_MERR_2"/>
    <property type="match status" value="1"/>
</dbReference>
<dbReference type="InterPro" id="IPR000551">
    <property type="entry name" value="MerR-type_HTH_dom"/>
</dbReference>
<evidence type="ECO:0000313" key="3">
    <source>
        <dbReference type="Proteomes" id="UP001500403"/>
    </source>
</evidence>
<sequence>MPLSELSRQTGVPVRALQMYLDMDLLRAEPVYDERHVRRVTLIRTLLDVGGVPYAAVREILRRIDSSPPSLHEVLETVLYALPVRGTASQEEEKQEEWARARQHTARLAEARNWQVNKENPAWLTLTQVLVACEWLEQRDVLRLLDTYADALERIGEAEVALLRSRPAPDSAAAGMVTSSVLGDVALSALRRLIHEHFSNLAERGEPTQRN</sequence>
<evidence type="ECO:0000313" key="2">
    <source>
        <dbReference type="EMBL" id="GAA2952985.1"/>
    </source>
</evidence>
<organism evidence="2 3">
    <name type="scientific">Streptomyces enissocaesilis</name>
    <dbReference type="NCBI Taxonomy" id="332589"/>
    <lineage>
        <taxon>Bacteria</taxon>
        <taxon>Bacillati</taxon>
        <taxon>Actinomycetota</taxon>
        <taxon>Actinomycetes</taxon>
        <taxon>Kitasatosporales</taxon>
        <taxon>Streptomycetaceae</taxon>
        <taxon>Streptomyces</taxon>
        <taxon>Streptomyces rochei group</taxon>
    </lineage>
</organism>
<accession>A0ABP6JXP1</accession>
<dbReference type="Proteomes" id="UP001500403">
    <property type="component" value="Unassembled WGS sequence"/>
</dbReference>
<keyword evidence="3" id="KW-1185">Reference proteome</keyword>
<dbReference type="EMBL" id="BAAAUD010000041">
    <property type="protein sequence ID" value="GAA2952985.1"/>
    <property type="molecule type" value="Genomic_DNA"/>
</dbReference>
<dbReference type="Gene3D" id="1.10.1660.10">
    <property type="match status" value="1"/>
</dbReference>
<comment type="caution">
    <text evidence="2">The sequence shown here is derived from an EMBL/GenBank/DDBJ whole genome shotgun (WGS) entry which is preliminary data.</text>
</comment>
<feature type="domain" description="HTH merR-type" evidence="1">
    <location>
        <begin position="1"/>
        <end position="63"/>
    </location>
</feature>
<dbReference type="RefSeq" id="WP_344497123.1">
    <property type="nucleotide sequence ID" value="NZ_BAAAUD010000041.1"/>
</dbReference>
<proteinExistence type="predicted"/>
<protein>
    <recommendedName>
        <fullName evidence="1">HTH merR-type domain-containing protein</fullName>
    </recommendedName>
</protein>
<dbReference type="SMART" id="SM00422">
    <property type="entry name" value="HTH_MERR"/>
    <property type="match status" value="1"/>
</dbReference>
<name>A0ABP6JXP1_9ACTN</name>
<dbReference type="InterPro" id="IPR009061">
    <property type="entry name" value="DNA-bd_dom_put_sf"/>
</dbReference>
<gene>
    <name evidence="2" type="ORF">GCM10010446_42690</name>
</gene>
<dbReference type="SUPFAM" id="SSF46955">
    <property type="entry name" value="Putative DNA-binding domain"/>
    <property type="match status" value="1"/>
</dbReference>